<keyword evidence="1" id="KW-0812">Transmembrane</keyword>
<reference evidence="2 3" key="1">
    <citation type="journal article" date="2014" name="Int. J. Syst. Evol. Microbiol.">
        <title>Complete genome sequence of Corynebacterium casei LMG S-19264T (=DSM 44701T), isolated from a smear-ripened cheese.</title>
        <authorList>
            <consortium name="US DOE Joint Genome Institute (JGI-PGF)"/>
            <person name="Walter F."/>
            <person name="Albersmeier A."/>
            <person name="Kalinowski J."/>
            <person name="Ruckert C."/>
        </authorList>
    </citation>
    <scope>NUCLEOTIDE SEQUENCE [LARGE SCALE GENOMIC DNA]</scope>
    <source>
        <strain evidence="2 3">KCTC 19473</strain>
    </source>
</reference>
<feature type="transmembrane region" description="Helical" evidence="1">
    <location>
        <begin position="35"/>
        <end position="52"/>
    </location>
</feature>
<dbReference type="AlphaFoldDB" id="A0A918X9R1"/>
<evidence type="ECO:0000256" key="1">
    <source>
        <dbReference type="SAM" id="Phobius"/>
    </source>
</evidence>
<organism evidence="2 3">
    <name type="scientific">Nocardiopsis kunsanensis</name>
    <dbReference type="NCBI Taxonomy" id="141693"/>
    <lineage>
        <taxon>Bacteria</taxon>
        <taxon>Bacillati</taxon>
        <taxon>Actinomycetota</taxon>
        <taxon>Actinomycetes</taxon>
        <taxon>Streptosporangiales</taxon>
        <taxon>Nocardiopsidaceae</taxon>
        <taxon>Nocardiopsis</taxon>
    </lineage>
</organism>
<dbReference type="RefSeq" id="WP_026115661.1">
    <property type="nucleotide sequence ID" value="NZ_BMXL01000004.1"/>
</dbReference>
<name>A0A918X9R1_9ACTN</name>
<gene>
    <name evidence="2" type="ORF">GCM10007147_12190</name>
</gene>
<dbReference type="Proteomes" id="UP000654947">
    <property type="component" value="Unassembled WGS sequence"/>
</dbReference>
<dbReference type="EMBL" id="BMXL01000004">
    <property type="protein sequence ID" value="GHD20266.1"/>
    <property type="molecule type" value="Genomic_DNA"/>
</dbReference>
<keyword evidence="3" id="KW-1185">Reference proteome</keyword>
<accession>A0A918X9R1</accession>
<keyword evidence="1" id="KW-1133">Transmembrane helix</keyword>
<proteinExistence type="predicted"/>
<evidence type="ECO:0000313" key="3">
    <source>
        <dbReference type="Proteomes" id="UP000654947"/>
    </source>
</evidence>
<sequence length="62" mass="6599">MDGRHGALLESGAYWLLYVVSVSGALLHWRADNMVLSLLCGCVAVVGALLIARAHTRLIAHG</sequence>
<feature type="transmembrane region" description="Helical" evidence="1">
    <location>
        <begin position="12"/>
        <end position="29"/>
    </location>
</feature>
<keyword evidence="1" id="KW-0472">Membrane</keyword>
<protein>
    <submittedName>
        <fullName evidence="2">Uncharacterized protein</fullName>
    </submittedName>
</protein>
<evidence type="ECO:0000313" key="2">
    <source>
        <dbReference type="EMBL" id="GHD20266.1"/>
    </source>
</evidence>
<comment type="caution">
    <text evidence="2">The sequence shown here is derived from an EMBL/GenBank/DDBJ whole genome shotgun (WGS) entry which is preliminary data.</text>
</comment>